<dbReference type="Gene3D" id="2.40.128.640">
    <property type="match status" value="1"/>
</dbReference>
<keyword evidence="2" id="KW-1185">Reference proteome</keyword>
<accession>A0A226HHZ9</accession>
<dbReference type="EMBL" id="MUHA01000042">
    <property type="protein sequence ID" value="OXA93883.1"/>
    <property type="molecule type" value="Genomic_DNA"/>
</dbReference>
<dbReference type="Proteomes" id="UP000198336">
    <property type="component" value="Unassembled WGS sequence"/>
</dbReference>
<evidence type="ECO:0008006" key="3">
    <source>
        <dbReference type="Google" id="ProtNLM"/>
    </source>
</evidence>
<evidence type="ECO:0000313" key="2">
    <source>
        <dbReference type="Proteomes" id="UP000198336"/>
    </source>
</evidence>
<evidence type="ECO:0000313" key="1">
    <source>
        <dbReference type="EMBL" id="OXA93883.1"/>
    </source>
</evidence>
<gene>
    <name evidence="1" type="ORF">B0A75_20095</name>
</gene>
<dbReference type="InterPro" id="IPR007298">
    <property type="entry name" value="Cu-R_lipoprotein_NlpE"/>
</dbReference>
<protein>
    <recommendedName>
        <fullName evidence="3">Copper resistance protein NlpE</fullName>
    </recommendedName>
</protein>
<proteinExistence type="predicted"/>
<sequence length="136" mass="14899">MLKSSDPMKDRVLGVSSSASFSGMYIGTLPCADCGGILTYITFNTNGTISKTTSYQDNDGTSETEYGIFILKDKIVTVTIGKDQSEFYLIKSDSVIALVDEGKKEETSQLAANYRLTKRIPVKAKSLEGEYVTIRK</sequence>
<dbReference type="Pfam" id="PF04170">
    <property type="entry name" value="NlpE"/>
    <property type="match status" value="1"/>
</dbReference>
<dbReference type="AlphaFoldDB" id="A0A226HHZ9"/>
<organism evidence="1 2">
    <name type="scientific">Flavobacterium oncorhynchi</name>
    <dbReference type="NCBI Taxonomy" id="728056"/>
    <lineage>
        <taxon>Bacteria</taxon>
        <taxon>Pseudomonadati</taxon>
        <taxon>Bacteroidota</taxon>
        <taxon>Flavobacteriia</taxon>
        <taxon>Flavobacteriales</taxon>
        <taxon>Flavobacteriaceae</taxon>
        <taxon>Flavobacterium</taxon>
    </lineage>
</organism>
<comment type="caution">
    <text evidence="1">The sequence shown here is derived from an EMBL/GenBank/DDBJ whole genome shotgun (WGS) entry which is preliminary data.</text>
</comment>
<reference evidence="1 2" key="1">
    <citation type="submission" date="2016-11" db="EMBL/GenBank/DDBJ databases">
        <title>Whole genomes of Flavobacteriaceae.</title>
        <authorList>
            <person name="Stine C."/>
            <person name="Li C."/>
            <person name="Tadesse D."/>
        </authorList>
    </citation>
    <scope>NUCLEOTIDE SEQUENCE [LARGE SCALE GENOMIC DNA]</scope>
    <source>
        <strain evidence="1 2">CCUG 59446</strain>
    </source>
</reference>
<name>A0A226HHZ9_9FLAO</name>
<dbReference type="RefSeq" id="WP_089056059.1">
    <property type="nucleotide sequence ID" value="NZ_MUHA01000042.1"/>
</dbReference>